<proteinExistence type="predicted"/>
<evidence type="ECO:0000313" key="1">
    <source>
        <dbReference type="EMBL" id="MFC5505311.1"/>
    </source>
</evidence>
<name>A0ABW0NXU0_9HYPH</name>
<dbReference type="RefSeq" id="WP_377816394.1">
    <property type="nucleotide sequence ID" value="NZ_JBHSLU010000017.1"/>
</dbReference>
<sequence length="203" mass="22741">MTATKSFRMYWPLQNWTQVLRGTTIENAMENAGYNPAALTADHIFVEGEEEKFEYDAATNSYVDNSKSHRWDEATRAWIKIDPAAEAEERPTSPGIAEQVDARTDAIARIIFAAITSGSASAWQDSLNAARTIQAASLPSWRDIASAPLDGTPVDLWRDGERLIEFHWNVDQRRWEKKVGYPAKTIVLTQAPTHWMPVPPAAV</sequence>
<dbReference type="Proteomes" id="UP001596060">
    <property type="component" value="Unassembled WGS sequence"/>
</dbReference>
<comment type="caution">
    <text evidence="1">The sequence shown here is derived from an EMBL/GenBank/DDBJ whole genome shotgun (WGS) entry which is preliminary data.</text>
</comment>
<keyword evidence="2" id="KW-1185">Reference proteome</keyword>
<organism evidence="1 2">
    <name type="scientific">Bosea massiliensis</name>
    <dbReference type="NCBI Taxonomy" id="151419"/>
    <lineage>
        <taxon>Bacteria</taxon>
        <taxon>Pseudomonadati</taxon>
        <taxon>Pseudomonadota</taxon>
        <taxon>Alphaproteobacteria</taxon>
        <taxon>Hyphomicrobiales</taxon>
        <taxon>Boseaceae</taxon>
        <taxon>Bosea</taxon>
    </lineage>
</organism>
<reference evidence="2" key="1">
    <citation type="journal article" date="2019" name="Int. J. Syst. Evol. Microbiol.">
        <title>The Global Catalogue of Microorganisms (GCM) 10K type strain sequencing project: providing services to taxonomists for standard genome sequencing and annotation.</title>
        <authorList>
            <consortium name="The Broad Institute Genomics Platform"/>
            <consortium name="The Broad Institute Genome Sequencing Center for Infectious Disease"/>
            <person name="Wu L."/>
            <person name="Ma J."/>
        </authorList>
    </citation>
    <scope>NUCLEOTIDE SEQUENCE [LARGE SCALE GENOMIC DNA]</scope>
    <source>
        <strain evidence="2">CCUG 43117</strain>
    </source>
</reference>
<accession>A0ABW0NXU0</accession>
<protein>
    <recommendedName>
        <fullName evidence="3">DUF551 domain-containing protein</fullName>
    </recommendedName>
</protein>
<evidence type="ECO:0000313" key="2">
    <source>
        <dbReference type="Proteomes" id="UP001596060"/>
    </source>
</evidence>
<dbReference type="EMBL" id="JBHSLU010000017">
    <property type="protein sequence ID" value="MFC5505311.1"/>
    <property type="molecule type" value="Genomic_DNA"/>
</dbReference>
<gene>
    <name evidence="1" type="ORF">ACFPN9_08575</name>
</gene>
<evidence type="ECO:0008006" key="3">
    <source>
        <dbReference type="Google" id="ProtNLM"/>
    </source>
</evidence>